<organism evidence="2 3">
    <name type="scientific">Streptococcus minor</name>
    <dbReference type="NCBI Taxonomy" id="229549"/>
    <lineage>
        <taxon>Bacteria</taxon>
        <taxon>Bacillati</taxon>
        <taxon>Bacillota</taxon>
        <taxon>Bacilli</taxon>
        <taxon>Lactobacillales</taxon>
        <taxon>Streptococcaceae</taxon>
        <taxon>Streptococcus</taxon>
    </lineage>
</organism>
<dbReference type="InterPro" id="IPR007138">
    <property type="entry name" value="ABM_dom"/>
</dbReference>
<name>A0A3P1VC85_9STRE</name>
<evidence type="ECO:0000313" key="2">
    <source>
        <dbReference type="EMBL" id="RRD31287.1"/>
    </source>
</evidence>
<evidence type="ECO:0000259" key="1">
    <source>
        <dbReference type="PROSITE" id="PS51725"/>
    </source>
</evidence>
<dbReference type="InterPro" id="IPR011008">
    <property type="entry name" value="Dimeric_a/b-barrel"/>
</dbReference>
<dbReference type="EMBL" id="RQZA01000004">
    <property type="protein sequence ID" value="RRD31287.1"/>
    <property type="molecule type" value="Genomic_DNA"/>
</dbReference>
<keyword evidence="2" id="KW-0560">Oxidoreductase</keyword>
<proteinExistence type="predicted"/>
<accession>A0A3P1VC85</accession>
<comment type="caution">
    <text evidence="2">The sequence shown here is derived from an EMBL/GenBank/DDBJ whole genome shotgun (WGS) entry which is preliminary data.</text>
</comment>
<dbReference type="Pfam" id="PF03992">
    <property type="entry name" value="ABM"/>
    <property type="match status" value="1"/>
</dbReference>
<gene>
    <name evidence="2" type="ORF">EII38_05780</name>
</gene>
<dbReference type="Proteomes" id="UP000281771">
    <property type="component" value="Unassembled WGS sequence"/>
</dbReference>
<protein>
    <submittedName>
        <fullName evidence="2">Antibiotic biosynthesis monooxygenase</fullName>
    </submittedName>
</protein>
<dbReference type="RefSeq" id="WP_124776779.1">
    <property type="nucleotide sequence ID" value="NZ_RQZA01000004.1"/>
</dbReference>
<dbReference type="GO" id="GO:0004497">
    <property type="term" value="F:monooxygenase activity"/>
    <property type="evidence" value="ECO:0007669"/>
    <property type="project" value="UniProtKB-KW"/>
</dbReference>
<feature type="domain" description="ABM" evidence="1">
    <location>
        <begin position="3"/>
        <end position="94"/>
    </location>
</feature>
<dbReference type="STRING" id="1123309.GCA_000377005_00948"/>
<keyword evidence="3" id="KW-1185">Reference proteome</keyword>
<keyword evidence="2" id="KW-0503">Monooxygenase</keyword>
<sequence>MTITMQLYYSGQNGSASLFVTEMEETGIATKIRQEPGNLAYNYYQSLSDPETILLVDTWKDQEALDIHHASPMMQDILDLREKYGLTVRSERYLSDQENIPERDKKYHNE</sequence>
<dbReference type="Gene3D" id="3.30.70.100">
    <property type="match status" value="1"/>
</dbReference>
<dbReference type="PROSITE" id="PS51725">
    <property type="entry name" value="ABM"/>
    <property type="match status" value="1"/>
</dbReference>
<dbReference type="SUPFAM" id="SSF54909">
    <property type="entry name" value="Dimeric alpha+beta barrel"/>
    <property type="match status" value="1"/>
</dbReference>
<dbReference type="AlphaFoldDB" id="A0A3P1VC85"/>
<evidence type="ECO:0000313" key="3">
    <source>
        <dbReference type="Proteomes" id="UP000281771"/>
    </source>
</evidence>
<reference evidence="2 3" key="1">
    <citation type="submission" date="2018-11" db="EMBL/GenBank/DDBJ databases">
        <title>Genomes From Bacteria Associated with the Canine Oral Cavity: a Test Case for Automated Genome-Based Taxonomic Assignment.</title>
        <authorList>
            <person name="Coil D.A."/>
            <person name="Jospin G."/>
            <person name="Darling A.E."/>
            <person name="Wallis C."/>
            <person name="Davis I.J."/>
            <person name="Harris S."/>
            <person name="Eisen J.A."/>
            <person name="Holcombe L.J."/>
            <person name="O'Flynn C."/>
        </authorList>
    </citation>
    <scope>NUCLEOTIDE SEQUENCE [LARGE SCALE GENOMIC DNA]</scope>
    <source>
        <strain evidence="2 3">OH4621_COT-116</strain>
    </source>
</reference>